<protein>
    <recommendedName>
        <fullName evidence="5">DUF2127 domain-containing protein</fullName>
    </recommendedName>
</protein>
<evidence type="ECO:0000256" key="1">
    <source>
        <dbReference type="SAM" id="MobiDB-lite"/>
    </source>
</evidence>
<feature type="transmembrane region" description="Helical" evidence="2">
    <location>
        <begin position="131"/>
        <end position="150"/>
    </location>
</feature>
<gene>
    <name evidence="3" type="ORF">AMOR_06520</name>
</gene>
<keyword evidence="2" id="KW-1133">Transmembrane helix</keyword>
<reference evidence="4" key="1">
    <citation type="journal article" date="2022" name="Int. J. Syst. Evol. Microbiol.">
        <title>Anaeromyxobacter oryzae sp. nov., Anaeromyxobacter diazotrophicus sp. nov. and Anaeromyxobacter paludicola sp. nov., isolated from paddy soils.</title>
        <authorList>
            <person name="Itoh H."/>
            <person name="Xu Z."/>
            <person name="Mise K."/>
            <person name="Masuda Y."/>
            <person name="Ushijima N."/>
            <person name="Hayakawa C."/>
            <person name="Shiratori Y."/>
            <person name="Senoo K."/>
        </authorList>
    </citation>
    <scope>NUCLEOTIDE SEQUENCE [LARGE SCALE GENOMIC DNA]</scope>
    <source>
        <strain evidence="4">Red232</strain>
    </source>
</reference>
<organism evidence="3 4">
    <name type="scientific">Anaeromyxobacter oryzae</name>
    <dbReference type="NCBI Taxonomy" id="2918170"/>
    <lineage>
        <taxon>Bacteria</taxon>
        <taxon>Pseudomonadati</taxon>
        <taxon>Myxococcota</taxon>
        <taxon>Myxococcia</taxon>
        <taxon>Myxococcales</taxon>
        <taxon>Cystobacterineae</taxon>
        <taxon>Anaeromyxobacteraceae</taxon>
        <taxon>Anaeromyxobacter</taxon>
    </lineage>
</organism>
<feature type="transmembrane region" description="Helical" evidence="2">
    <location>
        <begin position="105"/>
        <end position="125"/>
    </location>
</feature>
<keyword evidence="4" id="KW-1185">Reference proteome</keyword>
<keyword evidence="2" id="KW-0812">Transmembrane</keyword>
<dbReference type="Proteomes" id="UP001162891">
    <property type="component" value="Chromosome"/>
</dbReference>
<sequence length="167" mass="17473">MARCQPDLLDTPEMPGQPRASGPTLAALAGAIHLGFDALATRLPATTPPYLLLDHAGEMFRGLVEALDRTAVIITVSVMAAAVNGIIAALLAVAFEGLPHRRRALAWTLLGLWTLGGALMMAIYLAPPWGIALGSLAAGIPRVLLVAWALDRVMPPAKSELPDSRAA</sequence>
<evidence type="ECO:0000313" key="4">
    <source>
        <dbReference type="Proteomes" id="UP001162891"/>
    </source>
</evidence>
<dbReference type="EMBL" id="AP025591">
    <property type="protein sequence ID" value="BDG01656.1"/>
    <property type="molecule type" value="Genomic_DNA"/>
</dbReference>
<accession>A0ABM7WQB3</accession>
<keyword evidence="2" id="KW-0472">Membrane</keyword>
<evidence type="ECO:0008006" key="5">
    <source>
        <dbReference type="Google" id="ProtNLM"/>
    </source>
</evidence>
<feature type="transmembrane region" description="Helical" evidence="2">
    <location>
        <begin position="71"/>
        <end position="93"/>
    </location>
</feature>
<evidence type="ECO:0000256" key="2">
    <source>
        <dbReference type="SAM" id="Phobius"/>
    </source>
</evidence>
<feature type="region of interest" description="Disordered" evidence="1">
    <location>
        <begin position="1"/>
        <end position="20"/>
    </location>
</feature>
<evidence type="ECO:0000313" key="3">
    <source>
        <dbReference type="EMBL" id="BDG01656.1"/>
    </source>
</evidence>
<name>A0ABM7WQB3_9BACT</name>
<proteinExistence type="predicted"/>